<comment type="caution">
    <text evidence="1">The sequence shown here is derived from an EMBL/GenBank/DDBJ whole genome shotgun (WGS) entry which is preliminary data.</text>
</comment>
<keyword evidence="2" id="KW-1185">Reference proteome</keyword>
<reference evidence="2" key="1">
    <citation type="submission" date="2017-03" db="EMBL/GenBank/DDBJ databases">
        <title>Phytopthora megakarya and P. palmivora, two closely related causual agents of cacao black pod achieved similar genome size and gene model numbers by different mechanisms.</title>
        <authorList>
            <person name="Ali S."/>
            <person name="Shao J."/>
            <person name="Larry D.J."/>
            <person name="Kronmiller B."/>
            <person name="Shen D."/>
            <person name="Strem M.D."/>
            <person name="Melnick R.L."/>
            <person name="Guiltinan M.J."/>
            <person name="Tyler B.M."/>
            <person name="Meinhardt L.W."/>
            <person name="Bailey B.A."/>
        </authorList>
    </citation>
    <scope>NUCLEOTIDE SEQUENCE [LARGE SCALE GENOMIC DNA]</scope>
    <source>
        <strain evidence="2">zdho120</strain>
    </source>
</reference>
<protein>
    <recommendedName>
        <fullName evidence="3">PX domain-containing protein</fullName>
    </recommendedName>
</protein>
<dbReference type="AlphaFoldDB" id="A0A225WYG0"/>
<evidence type="ECO:0000313" key="1">
    <source>
        <dbReference type="EMBL" id="OWZ22874.1"/>
    </source>
</evidence>
<proteinExistence type="predicted"/>
<dbReference type="Proteomes" id="UP000198211">
    <property type="component" value="Unassembled WGS sequence"/>
</dbReference>
<dbReference type="OrthoDB" id="111867at2759"/>
<dbReference type="EMBL" id="NBNE01000103">
    <property type="protein sequence ID" value="OWZ22874.1"/>
    <property type="molecule type" value="Genomic_DNA"/>
</dbReference>
<name>A0A225WYG0_9STRA</name>
<accession>A0A225WYG0</accession>
<organism evidence="1 2">
    <name type="scientific">Phytophthora megakarya</name>
    <dbReference type="NCBI Taxonomy" id="4795"/>
    <lineage>
        <taxon>Eukaryota</taxon>
        <taxon>Sar</taxon>
        <taxon>Stramenopiles</taxon>
        <taxon>Oomycota</taxon>
        <taxon>Peronosporomycetes</taxon>
        <taxon>Peronosporales</taxon>
        <taxon>Peronosporaceae</taxon>
        <taxon>Phytophthora</taxon>
    </lineage>
</organism>
<evidence type="ECO:0000313" key="2">
    <source>
        <dbReference type="Proteomes" id="UP000198211"/>
    </source>
</evidence>
<sequence>MPSTATCASASTPEALTPSQSVVVPLHTATSAPSTPSPTSYHGSGSFVPIQRFECVRVAKKLRRNSRHVYVAGVFLQRSEARRRLSAYAYRASPASKLSPEAMRTVMMAEREPNFVVERRFSEFRRLRDNVAALVRADGAHVKACAECQDLLQVVRSPNFQNWTVKRMFRSKEQRFALLTTFVNDLLTLTTSASERTSTTEEIDCSVRERVAQLLQEFLKRKYRASLGII</sequence>
<evidence type="ECO:0008006" key="3">
    <source>
        <dbReference type="Google" id="ProtNLM"/>
    </source>
</evidence>
<gene>
    <name evidence="1" type="ORF">PHMEG_0002366</name>
</gene>